<dbReference type="Proteomes" id="UP000276061">
    <property type="component" value="Unassembled WGS sequence"/>
</dbReference>
<dbReference type="InterPro" id="IPR009363">
    <property type="entry name" value="Phage_Mu_Gp16"/>
</dbReference>
<evidence type="ECO:0000313" key="1">
    <source>
        <dbReference type="EMBL" id="RNM01391.1"/>
    </source>
</evidence>
<dbReference type="Pfam" id="PF06252">
    <property type="entry name" value="GemA"/>
    <property type="match status" value="1"/>
</dbReference>
<accession>A0A3N0FMW4</accession>
<dbReference type="AlphaFoldDB" id="A0A3N0FMW4"/>
<name>A0A3N0FMW4_9GAMM</name>
<evidence type="ECO:0000313" key="2">
    <source>
        <dbReference type="Proteomes" id="UP000276061"/>
    </source>
</evidence>
<dbReference type="EMBL" id="RJLR01000072">
    <property type="protein sequence ID" value="RNM01391.1"/>
    <property type="molecule type" value="Genomic_DNA"/>
</dbReference>
<gene>
    <name evidence="1" type="ORF">EF878_20740</name>
</gene>
<proteinExistence type="predicted"/>
<reference evidence="1 2" key="1">
    <citation type="submission" date="2018-11" db="EMBL/GenBank/DDBJ databases">
        <title>Characterization of surface water Dickeya isolates.</title>
        <authorList>
            <person name="Van Gijsegem F."/>
            <person name="Pedron J."/>
        </authorList>
    </citation>
    <scope>NUCLEOTIDE SEQUENCE [LARGE SCALE GENOMIC DNA]</scope>
    <source>
        <strain evidence="1 2">FVG1-MFV-O17</strain>
    </source>
</reference>
<dbReference type="RefSeq" id="WP_123253439.1">
    <property type="nucleotide sequence ID" value="NZ_RJLR01000072.1"/>
</dbReference>
<protein>
    <submittedName>
        <fullName evidence="1">Regulatory protein GemA</fullName>
    </submittedName>
</protein>
<organism evidence="1 2">
    <name type="scientific">Dickeya undicola</name>
    <dbReference type="NCBI Taxonomy" id="1577887"/>
    <lineage>
        <taxon>Bacteria</taxon>
        <taxon>Pseudomonadati</taxon>
        <taxon>Pseudomonadota</taxon>
        <taxon>Gammaproteobacteria</taxon>
        <taxon>Enterobacterales</taxon>
        <taxon>Pectobacteriaceae</taxon>
        <taxon>Dickeya</taxon>
    </lineage>
</organism>
<dbReference type="OrthoDB" id="7360086at2"/>
<sequence>MNKTQLIKLIHIAKRDLRLDDDTYRQVLANTTKKNSTRDMTVPQLVVVLEAMKRRGFKVKPAKKAVTGRKLDDAPQSRKIRSLWLEMADKGIVRDRSEAALAAFVRRETGIDGLQWLNSEQASHVIEKLKKWQHRELNARKVS</sequence>
<comment type="caution">
    <text evidence="1">The sequence shown here is derived from an EMBL/GenBank/DDBJ whole genome shotgun (WGS) entry which is preliminary data.</text>
</comment>